<accession>A0A067T890</accession>
<dbReference type="InterPro" id="IPR056884">
    <property type="entry name" value="NPHP3-like_N"/>
</dbReference>
<feature type="region of interest" description="Disordered" evidence="2">
    <location>
        <begin position="702"/>
        <end position="723"/>
    </location>
</feature>
<evidence type="ECO:0000256" key="2">
    <source>
        <dbReference type="SAM" id="MobiDB-lite"/>
    </source>
</evidence>
<keyword evidence="5" id="KW-1185">Reference proteome</keyword>
<dbReference type="EMBL" id="KL142374">
    <property type="protein sequence ID" value="KDR78562.1"/>
    <property type="molecule type" value="Genomic_DNA"/>
</dbReference>
<dbReference type="Gene3D" id="3.40.50.300">
    <property type="entry name" value="P-loop containing nucleotide triphosphate hydrolases"/>
    <property type="match status" value="1"/>
</dbReference>
<reference evidence="5" key="1">
    <citation type="journal article" date="2014" name="Proc. Natl. Acad. Sci. U.S.A.">
        <title>Extensive sampling of basidiomycete genomes demonstrates inadequacy of the white-rot/brown-rot paradigm for wood decay fungi.</title>
        <authorList>
            <person name="Riley R."/>
            <person name="Salamov A.A."/>
            <person name="Brown D.W."/>
            <person name="Nagy L.G."/>
            <person name="Floudas D."/>
            <person name="Held B.W."/>
            <person name="Levasseur A."/>
            <person name="Lombard V."/>
            <person name="Morin E."/>
            <person name="Otillar R."/>
            <person name="Lindquist E.A."/>
            <person name="Sun H."/>
            <person name="LaButti K.M."/>
            <person name="Schmutz J."/>
            <person name="Jabbour D."/>
            <person name="Luo H."/>
            <person name="Baker S.E."/>
            <person name="Pisabarro A.G."/>
            <person name="Walton J.D."/>
            <person name="Blanchette R.A."/>
            <person name="Henrissat B."/>
            <person name="Martin F."/>
            <person name="Cullen D."/>
            <person name="Hibbett D.S."/>
            <person name="Grigoriev I.V."/>
        </authorList>
    </citation>
    <scope>NUCLEOTIDE SEQUENCE [LARGE SCALE GENOMIC DNA]</scope>
    <source>
        <strain evidence="5">CBS 339.88</strain>
    </source>
</reference>
<evidence type="ECO:0000259" key="3">
    <source>
        <dbReference type="Pfam" id="PF24883"/>
    </source>
</evidence>
<proteinExistence type="predicted"/>
<dbReference type="STRING" id="685588.A0A067T890"/>
<sequence>MKKLRQGRVSDIVTLVLTTTTVEQLSPSPPAPSMFKKSKNISIQGGNFTAVTNKKGKDIWRKHIAPGAFHNSRERLEYDPPKCHPETRVAVIQAIIDWIEDGQKTTFIKWLNGAAGAGKSAIAQEIAELCYKSGRLAASFFWSRSAAGRNDEERLIASLAYQLLTVIPQLRGRVETAVDLDPYLFTRSLQTQMDSLIVQPLKEVFEHSQSEQVDIPMVIILDGLDECGKPEAQQYILKLVTNSLSKFPIPLCFLIASRREKAIRDSFNDQPLFAMTDQLVLDEKYHPDDDIRLFLVESFESVKRTHELRLLLPPVWPSNDDIDSLVCKSSGQFIYAATVVKFVKSSRQRPNKQLDIILGVTAAGTATPFAELDALYSTIFSLVLKEDLVKALEIIGTAIFLGALESLTAHQIEVILSYPHGELQRIMIDLHSVLHVPALTSEGEETDEEKLRILHASLPDFLLSSSRSKAFHVDEGVAHEQIVRHFMRYIREHSDDAGDRYLCDQIIFEWLYAMILNASPTTELLLECFDFDPVKWASRLSGGFRSDDWEAVVFHYTTAVDLRQWFQTQEVYVLEYLGPTRSLKAHHSNSWEVALNLICEEVCRTLHEEHPKSGGNVATTITHPEIPVTLGAGSEFKQVFGVVFPFDDLFSESRHGMVAIQKYLRDQGCAGRYFVDGGRYVSLCMYLLKVVLAFQHSSEDDYGLQKENDRDERSNTYTVDDGYMPRPDNEGALAFAIVTLPFHLSNADYDPMLAELSRSMLNRKMGKKLPRFRAEIELLNEAIDLYLKKESLTPNEPQAVSERFRADKRRRGSDDSLEGSTAQALNLTPKRTKVMDALSPVEVLGPEDPYVSVT</sequence>
<dbReference type="OrthoDB" id="5978325at2759"/>
<evidence type="ECO:0000313" key="5">
    <source>
        <dbReference type="Proteomes" id="UP000027222"/>
    </source>
</evidence>
<evidence type="ECO:0000256" key="1">
    <source>
        <dbReference type="ARBA" id="ARBA00022737"/>
    </source>
</evidence>
<dbReference type="InterPro" id="IPR027417">
    <property type="entry name" value="P-loop_NTPase"/>
</dbReference>
<dbReference type="HOGENOM" id="CLU_000288_6_10_1"/>
<dbReference type="AlphaFoldDB" id="A0A067T890"/>
<organism evidence="4 5">
    <name type="scientific">Galerina marginata (strain CBS 339.88)</name>
    <dbReference type="NCBI Taxonomy" id="685588"/>
    <lineage>
        <taxon>Eukaryota</taxon>
        <taxon>Fungi</taxon>
        <taxon>Dikarya</taxon>
        <taxon>Basidiomycota</taxon>
        <taxon>Agaricomycotina</taxon>
        <taxon>Agaricomycetes</taxon>
        <taxon>Agaricomycetidae</taxon>
        <taxon>Agaricales</taxon>
        <taxon>Agaricineae</taxon>
        <taxon>Strophariaceae</taxon>
        <taxon>Galerina</taxon>
    </lineage>
</organism>
<protein>
    <recommendedName>
        <fullName evidence="3">Nephrocystin 3-like N-terminal domain-containing protein</fullName>
    </recommendedName>
</protein>
<keyword evidence="1" id="KW-0677">Repeat</keyword>
<name>A0A067T890_GALM3</name>
<feature type="domain" description="Nephrocystin 3-like N-terminal" evidence="3">
    <location>
        <begin position="95"/>
        <end position="258"/>
    </location>
</feature>
<dbReference type="SUPFAM" id="SSF52540">
    <property type="entry name" value="P-loop containing nucleoside triphosphate hydrolases"/>
    <property type="match status" value="1"/>
</dbReference>
<gene>
    <name evidence="4" type="ORF">GALMADRAFT_243982</name>
</gene>
<dbReference type="Proteomes" id="UP000027222">
    <property type="component" value="Unassembled WGS sequence"/>
</dbReference>
<dbReference type="PANTHER" id="PTHR10039">
    <property type="entry name" value="AMELOGENIN"/>
    <property type="match status" value="1"/>
</dbReference>
<feature type="compositionally biased region" description="Basic and acidic residues" evidence="2">
    <location>
        <begin position="702"/>
        <end position="714"/>
    </location>
</feature>
<feature type="region of interest" description="Disordered" evidence="2">
    <location>
        <begin position="794"/>
        <end position="828"/>
    </location>
</feature>
<dbReference type="PANTHER" id="PTHR10039:SF14">
    <property type="entry name" value="NACHT DOMAIN-CONTAINING PROTEIN"/>
    <property type="match status" value="1"/>
</dbReference>
<evidence type="ECO:0000313" key="4">
    <source>
        <dbReference type="EMBL" id="KDR78562.1"/>
    </source>
</evidence>
<dbReference type="Pfam" id="PF24883">
    <property type="entry name" value="NPHP3_N"/>
    <property type="match status" value="1"/>
</dbReference>